<keyword evidence="1" id="KW-1133">Transmembrane helix</keyword>
<feature type="transmembrane region" description="Helical" evidence="1">
    <location>
        <begin position="39"/>
        <end position="59"/>
    </location>
</feature>
<dbReference type="STRING" id="591205.SAMN05421538_10273"/>
<dbReference type="InterPro" id="IPR021265">
    <property type="entry name" value="DUF2842"/>
</dbReference>
<proteinExistence type="predicted"/>
<organism evidence="2 3">
    <name type="scientific">Paracoccus isoporae</name>
    <dbReference type="NCBI Taxonomy" id="591205"/>
    <lineage>
        <taxon>Bacteria</taxon>
        <taxon>Pseudomonadati</taxon>
        <taxon>Pseudomonadota</taxon>
        <taxon>Alphaproteobacteria</taxon>
        <taxon>Rhodobacterales</taxon>
        <taxon>Paracoccaceae</taxon>
        <taxon>Paracoccus</taxon>
    </lineage>
</organism>
<keyword evidence="1" id="KW-0812">Transmembrane</keyword>
<keyword evidence="1" id="KW-0472">Membrane</keyword>
<evidence type="ECO:0000313" key="2">
    <source>
        <dbReference type="EMBL" id="SDD62424.1"/>
    </source>
</evidence>
<feature type="transmembrane region" description="Helical" evidence="1">
    <location>
        <begin position="12"/>
        <end position="33"/>
    </location>
</feature>
<dbReference type="AlphaFoldDB" id="A0A1G6W9D6"/>
<dbReference type="RefSeq" id="WP_090521126.1">
    <property type="nucleotide sequence ID" value="NZ_FNAH01000002.1"/>
</dbReference>
<keyword evidence="3" id="KW-1185">Reference proteome</keyword>
<name>A0A1G6W9D6_9RHOB</name>
<evidence type="ECO:0000313" key="3">
    <source>
        <dbReference type="Proteomes" id="UP000199344"/>
    </source>
</evidence>
<evidence type="ECO:0008006" key="4">
    <source>
        <dbReference type="Google" id="ProtNLM"/>
    </source>
</evidence>
<protein>
    <recommendedName>
        <fullName evidence="4">DUF2842 domain-containing protein</fullName>
    </recommendedName>
</protein>
<dbReference type="EMBL" id="FNAH01000002">
    <property type="protein sequence ID" value="SDD62424.1"/>
    <property type="molecule type" value="Genomic_DNA"/>
</dbReference>
<dbReference type="Pfam" id="PF11003">
    <property type="entry name" value="DUF2842"/>
    <property type="match status" value="1"/>
</dbReference>
<dbReference type="Proteomes" id="UP000199344">
    <property type="component" value="Unassembled WGS sequence"/>
</dbReference>
<accession>A0A1G6W9D6</accession>
<evidence type="ECO:0000256" key="1">
    <source>
        <dbReference type="SAM" id="Phobius"/>
    </source>
</evidence>
<reference evidence="2 3" key="1">
    <citation type="submission" date="2016-10" db="EMBL/GenBank/DDBJ databases">
        <authorList>
            <person name="de Groot N.N."/>
        </authorList>
    </citation>
    <scope>NUCLEOTIDE SEQUENCE [LARGE SCALE GENOMIC DNA]</scope>
    <source>
        <strain evidence="2 3">DSM 22220</strain>
    </source>
</reference>
<sequence length="71" mass="8147">MDLKTRKRLSLLILLLGLPGYIVVAWVALAWVNDRFGRLPIWAEFLLIVVLGIIWILPFRRVFTGIGKGEE</sequence>
<gene>
    <name evidence="2" type="ORF">SAMN05421538_10273</name>
</gene>